<accession>A0A6J7I6R1</accession>
<dbReference type="InterPro" id="IPR011701">
    <property type="entry name" value="MFS"/>
</dbReference>
<feature type="transmembrane region" description="Helical" evidence="5">
    <location>
        <begin position="191"/>
        <end position="212"/>
    </location>
</feature>
<dbReference type="InterPro" id="IPR020846">
    <property type="entry name" value="MFS_dom"/>
</dbReference>
<evidence type="ECO:0000256" key="2">
    <source>
        <dbReference type="ARBA" id="ARBA00022692"/>
    </source>
</evidence>
<feature type="transmembrane region" description="Helical" evidence="5">
    <location>
        <begin position="124"/>
        <end position="146"/>
    </location>
</feature>
<evidence type="ECO:0000256" key="4">
    <source>
        <dbReference type="ARBA" id="ARBA00023136"/>
    </source>
</evidence>
<proteinExistence type="predicted"/>
<comment type="subcellular location">
    <subcellularLocation>
        <location evidence="1">Membrane</location>
        <topology evidence="1">Multi-pass membrane protein</topology>
    </subcellularLocation>
</comment>
<keyword evidence="3 5" id="KW-1133">Transmembrane helix</keyword>
<dbReference type="PANTHER" id="PTHR23501">
    <property type="entry name" value="MAJOR FACILITATOR SUPERFAMILY"/>
    <property type="match status" value="1"/>
</dbReference>
<feature type="transmembrane region" description="Helical" evidence="5">
    <location>
        <begin position="38"/>
        <end position="56"/>
    </location>
</feature>
<evidence type="ECO:0000256" key="1">
    <source>
        <dbReference type="ARBA" id="ARBA00004141"/>
    </source>
</evidence>
<sequence>MTIGILSLMTLAAFEAIATATAMPVVARELDALGGYTWAFNAYIAASLLAMVIAGLTCDAIGPRGPIILGIGAFALGSIVSGAAPSLLILIIGRAGQGIGSGAVIVGLYVLIARAYPESLRPKAFSALAAAWVLPSLVGPLVAGWLADSVSWRLVFWIVPIFVLPPMLLLLPRLAEYQGGAPNPRARQRVAAGIIATAGLLAVQDGLLRVTALGFLEAGLGLILILGAARVLLPAGSLIFARGLPTTVMMRGLIAAGYFSAEVFLPLALVQVKGVSITVAGLALAVGAASWAVGSFAQSRLSGSTDRSTAVLVGALIVVVAILTLPLVLVPSVSVWVAAGSWALAAMGMGLAIPSISVQTMRLSPEADQGMNSSALQIVDSVLVVIGTALIGTVYAHAVSAGGATSATYSTMWFAAAAIVAVAALLAPRMRPIAA</sequence>
<organism evidence="7">
    <name type="scientific">freshwater metagenome</name>
    <dbReference type="NCBI Taxonomy" id="449393"/>
    <lineage>
        <taxon>unclassified sequences</taxon>
        <taxon>metagenomes</taxon>
        <taxon>ecological metagenomes</taxon>
    </lineage>
</organism>
<keyword evidence="4 5" id="KW-0472">Membrane</keyword>
<evidence type="ECO:0000256" key="5">
    <source>
        <dbReference type="SAM" id="Phobius"/>
    </source>
</evidence>
<feature type="transmembrane region" description="Helical" evidence="5">
    <location>
        <begin position="68"/>
        <end position="92"/>
    </location>
</feature>
<feature type="transmembrane region" description="Helical" evidence="5">
    <location>
        <begin position="335"/>
        <end position="357"/>
    </location>
</feature>
<feature type="transmembrane region" description="Helical" evidence="5">
    <location>
        <begin position="98"/>
        <end position="117"/>
    </location>
</feature>
<dbReference type="Pfam" id="PF07690">
    <property type="entry name" value="MFS_1"/>
    <property type="match status" value="1"/>
</dbReference>
<feature type="transmembrane region" description="Helical" evidence="5">
    <location>
        <begin position="152"/>
        <end position="171"/>
    </location>
</feature>
<reference evidence="7" key="1">
    <citation type="submission" date="2020-05" db="EMBL/GenBank/DDBJ databases">
        <authorList>
            <person name="Chiriac C."/>
            <person name="Salcher M."/>
            <person name="Ghai R."/>
            <person name="Kavagutti S V."/>
        </authorList>
    </citation>
    <scope>NUCLEOTIDE SEQUENCE</scope>
</reference>
<dbReference type="Gene3D" id="1.20.1250.20">
    <property type="entry name" value="MFS general substrate transporter like domains"/>
    <property type="match status" value="1"/>
</dbReference>
<dbReference type="Gene3D" id="1.20.1720.10">
    <property type="entry name" value="Multidrug resistance protein D"/>
    <property type="match status" value="1"/>
</dbReference>
<keyword evidence="2 5" id="KW-0812">Transmembrane</keyword>
<name>A0A6J7I6R1_9ZZZZ</name>
<feature type="transmembrane region" description="Helical" evidence="5">
    <location>
        <begin position="248"/>
        <end position="269"/>
    </location>
</feature>
<dbReference type="InterPro" id="IPR036259">
    <property type="entry name" value="MFS_trans_sf"/>
</dbReference>
<gene>
    <name evidence="7" type="ORF">UFOPK3720_00488</name>
</gene>
<dbReference type="EMBL" id="CAFBNB010000067">
    <property type="protein sequence ID" value="CAB4926216.1"/>
    <property type="molecule type" value="Genomic_DNA"/>
</dbReference>
<feature type="transmembrane region" description="Helical" evidence="5">
    <location>
        <begin position="309"/>
        <end position="329"/>
    </location>
</feature>
<dbReference type="PANTHER" id="PTHR23501:SF154">
    <property type="entry name" value="MULTIDRUG-EFFLUX TRANSPORTER RV1634-RELATED"/>
    <property type="match status" value="1"/>
</dbReference>
<protein>
    <submittedName>
        <fullName evidence="7">Unannotated protein</fullName>
    </submittedName>
</protein>
<feature type="transmembrane region" description="Helical" evidence="5">
    <location>
        <begin position="275"/>
        <end position="297"/>
    </location>
</feature>
<dbReference type="GO" id="GO:0022857">
    <property type="term" value="F:transmembrane transporter activity"/>
    <property type="evidence" value="ECO:0007669"/>
    <property type="project" value="InterPro"/>
</dbReference>
<feature type="transmembrane region" description="Helical" evidence="5">
    <location>
        <begin position="410"/>
        <end position="427"/>
    </location>
</feature>
<dbReference type="GO" id="GO:0005886">
    <property type="term" value="C:plasma membrane"/>
    <property type="evidence" value="ECO:0007669"/>
    <property type="project" value="TreeGrafter"/>
</dbReference>
<dbReference type="PROSITE" id="PS50850">
    <property type="entry name" value="MFS"/>
    <property type="match status" value="1"/>
</dbReference>
<feature type="transmembrane region" description="Helical" evidence="5">
    <location>
        <begin position="218"/>
        <end position="241"/>
    </location>
</feature>
<evidence type="ECO:0000313" key="7">
    <source>
        <dbReference type="EMBL" id="CAB4926216.1"/>
    </source>
</evidence>
<feature type="domain" description="Major facilitator superfamily (MFS) profile" evidence="6">
    <location>
        <begin position="1"/>
        <end position="435"/>
    </location>
</feature>
<feature type="transmembrane region" description="Helical" evidence="5">
    <location>
        <begin position="378"/>
        <end position="398"/>
    </location>
</feature>
<evidence type="ECO:0000259" key="6">
    <source>
        <dbReference type="PROSITE" id="PS50850"/>
    </source>
</evidence>
<dbReference type="SUPFAM" id="SSF103473">
    <property type="entry name" value="MFS general substrate transporter"/>
    <property type="match status" value="1"/>
</dbReference>
<evidence type="ECO:0000256" key="3">
    <source>
        <dbReference type="ARBA" id="ARBA00022989"/>
    </source>
</evidence>
<dbReference type="AlphaFoldDB" id="A0A6J7I6R1"/>